<comment type="caution">
    <text evidence="2">The sequence shown here is derived from an EMBL/GenBank/DDBJ whole genome shotgun (WGS) entry which is preliminary data.</text>
</comment>
<feature type="compositionally biased region" description="Polar residues" evidence="1">
    <location>
        <begin position="80"/>
        <end position="89"/>
    </location>
</feature>
<name>A0AAD7AB85_9AGAR</name>
<feature type="compositionally biased region" description="Polar residues" evidence="1">
    <location>
        <begin position="51"/>
        <end position="65"/>
    </location>
</feature>
<feature type="compositionally biased region" description="Basic residues" evidence="1">
    <location>
        <begin position="27"/>
        <end position="38"/>
    </location>
</feature>
<keyword evidence="3" id="KW-1185">Reference proteome</keyword>
<proteinExistence type="predicted"/>
<dbReference type="EMBL" id="JARIHO010000010">
    <property type="protein sequence ID" value="KAJ7354139.1"/>
    <property type="molecule type" value="Genomic_DNA"/>
</dbReference>
<gene>
    <name evidence="2" type="ORF">DFH08DRAFT_955551</name>
</gene>
<reference evidence="2" key="1">
    <citation type="submission" date="2023-03" db="EMBL/GenBank/DDBJ databases">
        <title>Massive genome expansion in bonnet fungi (Mycena s.s.) driven by repeated elements and novel gene families across ecological guilds.</title>
        <authorList>
            <consortium name="Lawrence Berkeley National Laboratory"/>
            <person name="Harder C.B."/>
            <person name="Miyauchi S."/>
            <person name="Viragh M."/>
            <person name="Kuo A."/>
            <person name="Thoen E."/>
            <person name="Andreopoulos B."/>
            <person name="Lu D."/>
            <person name="Skrede I."/>
            <person name="Drula E."/>
            <person name="Henrissat B."/>
            <person name="Morin E."/>
            <person name="Kohler A."/>
            <person name="Barry K."/>
            <person name="LaButti K."/>
            <person name="Morin E."/>
            <person name="Salamov A."/>
            <person name="Lipzen A."/>
            <person name="Mereny Z."/>
            <person name="Hegedus B."/>
            <person name="Baldrian P."/>
            <person name="Stursova M."/>
            <person name="Weitz H."/>
            <person name="Taylor A."/>
            <person name="Grigoriev I.V."/>
            <person name="Nagy L.G."/>
            <person name="Martin F."/>
            <person name="Kauserud H."/>
        </authorList>
    </citation>
    <scope>NUCLEOTIDE SEQUENCE</scope>
    <source>
        <strain evidence="2">CBHHK002</strain>
    </source>
</reference>
<evidence type="ECO:0000313" key="2">
    <source>
        <dbReference type="EMBL" id="KAJ7354139.1"/>
    </source>
</evidence>
<protein>
    <submittedName>
        <fullName evidence="2">Uncharacterized protein</fullName>
    </submittedName>
</protein>
<dbReference type="Proteomes" id="UP001218218">
    <property type="component" value="Unassembled WGS sequence"/>
</dbReference>
<sequence>MSVPPLRQLAQSPANELVTSASSRSHPCARARSAHKHTVTTAIPTHPTPQSPVSSTGLQVPSTPKSLPHARVPRVPVSSADLQAPSTPKSLPRARIPQAPDSPLAMMDAVDTFSRMGVADPSASTRPPKQWVIGGVSKFFVQRIDAIDHILTLHLGQASLKESRNIHKLRALINGVEYVWKPGHAWDTDEEQ</sequence>
<evidence type="ECO:0000313" key="3">
    <source>
        <dbReference type="Proteomes" id="UP001218218"/>
    </source>
</evidence>
<dbReference type="AlphaFoldDB" id="A0AAD7AB85"/>
<accession>A0AAD7AB85</accession>
<evidence type="ECO:0000256" key="1">
    <source>
        <dbReference type="SAM" id="MobiDB-lite"/>
    </source>
</evidence>
<feature type="region of interest" description="Disordered" evidence="1">
    <location>
        <begin position="1"/>
        <end position="101"/>
    </location>
</feature>
<feature type="compositionally biased region" description="Polar residues" evidence="1">
    <location>
        <begin position="9"/>
        <end position="25"/>
    </location>
</feature>
<organism evidence="2 3">
    <name type="scientific">Mycena albidolilacea</name>
    <dbReference type="NCBI Taxonomy" id="1033008"/>
    <lineage>
        <taxon>Eukaryota</taxon>
        <taxon>Fungi</taxon>
        <taxon>Dikarya</taxon>
        <taxon>Basidiomycota</taxon>
        <taxon>Agaricomycotina</taxon>
        <taxon>Agaricomycetes</taxon>
        <taxon>Agaricomycetidae</taxon>
        <taxon>Agaricales</taxon>
        <taxon>Marasmiineae</taxon>
        <taxon>Mycenaceae</taxon>
        <taxon>Mycena</taxon>
    </lineage>
</organism>